<dbReference type="InterPro" id="IPR011641">
    <property type="entry name" value="Tyr-kin_ephrin_A/B_rcpt-like"/>
</dbReference>
<feature type="transmembrane region" description="Helical" evidence="1">
    <location>
        <begin position="303"/>
        <end position="325"/>
    </location>
</feature>
<organism evidence="3 4">
    <name type="scientific">Tetraparma gracilis</name>
    <dbReference type="NCBI Taxonomy" id="2962635"/>
    <lineage>
        <taxon>Eukaryota</taxon>
        <taxon>Sar</taxon>
        <taxon>Stramenopiles</taxon>
        <taxon>Ochrophyta</taxon>
        <taxon>Bolidophyceae</taxon>
        <taxon>Parmales</taxon>
        <taxon>Triparmaceae</taxon>
        <taxon>Tetraparma</taxon>
    </lineage>
</organism>
<name>A0ABQ6MJF6_9STRA</name>
<dbReference type="SMART" id="SM01411">
    <property type="entry name" value="Ephrin_rec_like"/>
    <property type="match status" value="3"/>
</dbReference>
<keyword evidence="4" id="KW-1185">Reference proteome</keyword>
<dbReference type="PANTHER" id="PTHR46967:SF2">
    <property type="entry name" value="SUSHI, VON WILLEBRAND FACTOR TYPE A, EGF AND PENTRAXIN DOMAIN-CONTAINING PROTEIN 1-LIKE"/>
    <property type="match status" value="1"/>
</dbReference>
<feature type="domain" description="Tyrosine-protein kinase ephrin type A/B receptor-like" evidence="2">
    <location>
        <begin position="138"/>
        <end position="172"/>
    </location>
</feature>
<feature type="non-terminal residue" evidence="3">
    <location>
        <position position="1"/>
    </location>
</feature>
<sequence length="552" mass="57116">CPAGQPAALDRTVCGVCEIGAGRSTEEGSTGGCQVCRAGFFSDVADSSQCEPCAAGTFITDEGTLASAHESCSACPAGTHANLETAATSCTDCAAGKSQPSASTTSCIDCAAGAIASEEGMSACEPCSPGSHANAEAAATSCTPCATGTYQDSPSSTSCTSCAAGLFGATEGLDSEACTGECERGYYCDAGSFSATQTTCPSDSFCAAGTPSPEVCPDDYARTCDMADGELCPDGTLCLDRRCSGLNLTAVKCIAPAGTVDQAYDTATCSSLFAAGFRSTGDVGCEEGTVCANIQAMADQLEVLYVLNMVDAVLEVIGAIVTTTYMCNPKRMFMNRINVYVLLALDIVLQVAVLVVATDSSLKDGLDEIAGARCWSVYSDAKSTLDGIANDLEMVLVFGGFEMAVVILAAIAAIIDRVSEDQDVQKDRDLRDRVALVISVVLIFIDVLMSVIDFFIFTVRSRNEFTSLTDSLAEDEASGGFSALPKCMWLDEIATPEHVVAEDNCLFDPAGDAVNEGLPGWATALIASSAIWCCCLCIRGVCYASDPTVRHG</sequence>
<proteinExistence type="predicted"/>
<feature type="transmembrane region" description="Helical" evidence="1">
    <location>
        <begin position="394"/>
        <end position="415"/>
    </location>
</feature>
<keyword evidence="1" id="KW-0472">Membrane</keyword>
<gene>
    <name evidence="3" type="ORF">TeGR_g12689</name>
</gene>
<reference evidence="3 4" key="1">
    <citation type="journal article" date="2023" name="Commun. Biol.">
        <title>Genome analysis of Parmales, the sister group of diatoms, reveals the evolutionary specialization of diatoms from phago-mixotrophs to photoautotrophs.</title>
        <authorList>
            <person name="Ban H."/>
            <person name="Sato S."/>
            <person name="Yoshikawa S."/>
            <person name="Yamada K."/>
            <person name="Nakamura Y."/>
            <person name="Ichinomiya M."/>
            <person name="Sato N."/>
            <person name="Blanc-Mathieu R."/>
            <person name="Endo H."/>
            <person name="Kuwata A."/>
            <person name="Ogata H."/>
        </authorList>
    </citation>
    <scope>NUCLEOTIDE SEQUENCE [LARGE SCALE GENOMIC DNA]</scope>
</reference>
<accession>A0ABQ6MJF6</accession>
<evidence type="ECO:0000313" key="4">
    <source>
        <dbReference type="Proteomes" id="UP001165060"/>
    </source>
</evidence>
<keyword evidence="1" id="KW-0812">Transmembrane</keyword>
<feature type="transmembrane region" description="Helical" evidence="1">
    <location>
        <begin position="337"/>
        <end position="357"/>
    </location>
</feature>
<dbReference type="InterPro" id="IPR009030">
    <property type="entry name" value="Growth_fac_rcpt_cys_sf"/>
</dbReference>
<evidence type="ECO:0000313" key="3">
    <source>
        <dbReference type="EMBL" id="GMI27032.1"/>
    </source>
</evidence>
<dbReference type="Pfam" id="PF07699">
    <property type="entry name" value="Ephrin_rec_like"/>
    <property type="match status" value="1"/>
</dbReference>
<protein>
    <recommendedName>
        <fullName evidence="2">Tyrosine-protein kinase ephrin type A/B receptor-like domain-containing protein</fullName>
    </recommendedName>
</protein>
<feature type="transmembrane region" description="Helical" evidence="1">
    <location>
        <begin position="436"/>
        <end position="457"/>
    </location>
</feature>
<keyword evidence="1" id="KW-1133">Transmembrane helix</keyword>
<evidence type="ECO:0000256" key="1">
    <source>
        <dbReference type="SAM" id="Phobius"/>
    </source>
</evidence>
<comment type="caution">
    <text evidence="3">The sequence shown here is derived from an EMBL/GenBank/DDBJ whole genome shotgun (WGS) entry which is preliminary data.</text>
</comment>
<evidence type="ECO:0000259" key="2">
    <source>
        <dbReference type="Pfam" id="PF07699"/>
    </source>
</evidence>
<dbReference type="Proteomes" id="UP001165060">
    <property type="component" value="Unassembled WGS sequence"/>
</dbReference>
<dbReference type="Gene3D" id="2.10.50.10">
    <property type="entry name" value="Tumor Necrosis Factor Receptor, subunit A, domain 2"/>
    <property type="match status" value="3"/>
</dbReference>
<dbReference type="EMBL" id="BRYB01002885">
    <property type="protein sequence ID" value="GMI27032.1"/>
    <property type="molecule type" value="Genomic_DNA"/>
</dbReference>
<dbReference type="SUPFAM" id="SSF57184">
    <property type="entry name" value="Growth factor receptor domain"/>
    <property type="match status" value="1"/>
</dbReference>
<dbReference type="PANTHER" id="PTHR46967">
    <property type="entry name" value="INSULIN-LIKE GROWTH FACTOR BINDING PROTEIN,N-TERMINAL"/>
    <property type="match status" value="1"/>
</dbReference>